<accession>A0A653BNS0</accession>
<gene>
    <name evidence="1" type="ORF">CALMAC_LOCUS2573</name>
</gene>
<protein>
    <submittedName>
        <fullName evidence="1">Uncharacterized protein</fullName>
    </submittedName>
</protein>
<reference evidence="1 2" key="1">
    <citation type="submission" date="2019-01" db="EMBL/GenBank/DDBJ databases">
        <authorList>
            <person name="Sayadi A."/>
        </authorList>
    </citation>
    <scope>NUCLEOTIDE SEQUENCE [LARGE SCALE GENOMIC DNA]</scope>
</reference>
<evidence type="ECO:0000313" key="1">
    <source>
        <dbReference type="EMBL" id="VEN37261.1"/>
    </source>
</evidence>
<keyword evidence="2" id="KW-1185">Reference proteome</keyword>
<evidence type="ECO:0000313" key="2">
    <source>
        <dbReference type="Proteomes" id="UP000410492"/>
    </source>
</evidence>
<dbReference type="EMBL" id="CAACVG010003191">
    <property type="protein sequence ID" value="VEN37261.1"/>
    <property type="molecule type" value="Genomic_DNA"/>
</dbReference>
<dbReference type="AlphaFoldDB" id="A0A653BNS0"/>
<sequence length="37" mass="4256">MFVHPSDLTHYDWSIQKRKGQIAGVSTTFGSRYDPKT</sequence>
<organism evidence="1 2">
    <name type="scientific">Callosobruchus maculatus</name>
    <name type="common">Southern cowpea weevil</name>
    <name type="synonym">Pulse bruchid</name>
    <dbReference type="NCBI Taxonomy" id="64391"/>
    <lineage>
        <taxon>Eukaryota</taxon>
        <taxon>Metazoa</taxon>
        <taxon>Ecdysozoa</taxon>
        <taxon>Arthropoda</taxon>
        <taxon>Hexapoda</taxon>
        <taxon>Insecta</taxon>
        <taxon>Pterygota</taxon>
        <taxon>Neoptera</taxon>
        <taxon>Endopterygota</taxon>
        <taxon>Coleoptera</taxon>
        <taxon>Polyphaga</taxon>
        <taxon>Cucujiformia</taxon>
        <taxon>Chrysomeloidea</taxon>
        <taxon>Chrysomelidae</taxon>
        <taxon>Bruchinae</taxon>
        <taxon>Bruchini</taxon>
        <taxon>Callosobruchus</taxon>
    </lineage>
</organism>
<dbReference type="Proteomes" id="UP000410492">
    <property type="component" value="Unassembled WGS sequence"/>
</dbReference>
<proteinExistence type="predicted"/>
<name>A0A653BNS0_CALMS</name>